<dbReference type="Gene3D" id="1.10.10.10">
    <property type="entry name" value="Winged helix-like DNA-binding domain superfamily/Winged helix DNA-binding domain"/>
    <property type="match status" value="1"/>
</dbReference>
<comment type="caution">
    <text evidence="6">The sequence shown here is derived from an EMBL/GenBank/DDBJ whole genome shotgun (WGS) entry which is preliminary data.</text>
</comment>
<keyword evidence="3" id="KW-0804">Transcription</keyword>
<dbReference type="InterPro" id="IPR000792">
    <property type="entry name" value="Tscrpt_reg_LuxR_C"/>
</dbReference>
<feature type="domain" description="HTH luxR-type" evidence="5">
    <location>
        <begin position="1"/>
        <end position="63"/>
    </location>
</feature>
<keyword evidence="7" id="KW-1185">Reference proteome</keyword>
<name>A0ABW0VP43_9ACTN</name>
<dbReference type="InterPro" id="IPR016032">
    <property type="entry name" value="Sig_transdc_resp-reg_C-effctor"/>
</dbReference>
<evidence type="ECO:0000313" key="7">
    <source>
        <dbReference type="Proteomes" id="UP001596066"/>
    </source>
</evidence>
<evidence type="ECO:0000256" key="1">
    <source>
        <dbReference type="ARBA" id="ARBA00023015"/>
    </source>
</evidence>
<dbReference type="PANTHER" id="PTHR44688:SF16">
    <property type="entry name" value="DNA-BINDING TRANSCRIPTIONAL ACTIVATOR DEVR_DOSR"/>
    <property type="match status" value="1"/>
</dbReference>
<dbReference type="PROSITE" id="PS50043">
    <property type="entry name" value="HTH_LUXR_2"/>
    <property type="match status" value="1"/>
</dbReference>
<evidence type="ECO:0000256" key="2">
    <source>
        <dbReference type="ARBA" id="ARBA00023125"/>
    </source>
</evidence>
<gene>
    <name evidence="6" type="ORF">ACFPZF_40510</name>
</gene>
<evidence type="ECO:0000256" key="3">
    <source>
        <dbReference type="ARBA" id="ARBA00023163"/>
    </source>
</evidence>
<proteinExistence type="predicted"/>
<dbReference type="SMART" id="SM00421">
    <property type="entry name" value="HTH_LUXR"/>
    <property type="match status" value="1"/>
</dbReference>
<dbReference type="PANTHER" id="PTHR44688">
    <property type="entry name" value="DNA-BINDING TRANSCRIPTIONAL ACTIVATOR DEVR_DOSR"/>
    <property type="match status" value="1"/>
</dbReference>
<dbReference type="CDD" id="cd06170">
    <property type="entry name" value="LuxR_C_like"/>
    <property type="match status" value="1"/>
</dbReference>
<dbReference type="InterPro" id="IPR036388">
    <property type="entry name" value="WH-like_DNA-bd_sf"/>
</dbReference>
<reference evidence="7" key="1">
    <citation type="journal article" date="2019" name="Int. J. Syst. Evol. Microbiol.">
        <title>The Global Catalogue of Microorganisms (GCM) 10K type strain sequencing project: providing services to taxonomists for standard genome sequencing and annotation.</title>
        <authorList>
            <consortium name="The Broad Institute Genomics Platform"/>
            <consortium name="The Broad Institute Genome Sequencing Center for Infectious Disease"/>
            <person name="Wu L."/>
            <person name="Ma J."/>
        </authorList>
    </citation>
    <scope>NUCLEOTIDE SEQUENCE [LARGE SCALE GENOMIC DNA]</scope>
    <source>
        <strain evidence="7">CGMCC 4.1622</strain>
    </source>
</reference>
<accession>A0ABW0VP43</accession>
<dbReference type="Pfam" id="PF00196">
    <property type="entry name" value="GerE"/>
    <property type="match status" value="1"/>
</dbReference>
<evidence type="ECO:0000313" key="6">
    <source>
        <dbReference type="EMBL" id="MFC5647527.1"/>
    </source>
</evidence>
<feature type="region of interest" description="Disordered" evidence="4">
    <location>
        <begin position="65"/>
        <end position="84"/>
    </location>
</feature>
<feature type="non-terminal residue" evidence="6">
    <location>
        <position position="84"/>
    </location>
</feature>
<sequence length="84" mass="9370">MTRSELTPRQRECLIMSATMTDKEIARELGLSRHTVSLHIRQAMARLGSSSRKAAYRELAEKPLYAPSSIPPEPKPYSPSLVSS</sequence>
<dbReference type="RefSeq" id="WP_380233110.1">
    <property type="nucleotide sequence ID" value="NZ_JBHSOC010000287.1"/>
</dbReference>
<dbReference type="Proteomes" id="UP001596066">
    <property type="component" value="Unassembled WGS sequence"/>
</dbReference>
<evidence type="ECO:0000259" key="5">
    <source>
        <dbReference type="PROSITE" id="PS50043"/>
    </source>
</evidence>
<dbReference type="SUPFAM" id="SSF46894">
    <property type="entry name" value="C-terminal effector domain of the bipartite response regulators"/>
    <property type="match status" value="1"/>
</dbReference>
<evidence type="ECO:0000256" key="4">
    <source>
        <dbReference type="SAM" id="MobiDB-lite"/>
    </source>
</evidence>
<keyword evidence="2" id="KW-0238">DNA-binding</keyword>
<dbReference type="EMBL" id="JBHSOC010000287">
    <property type="protein sequence ID" value="MFC5647527.1"/>
    <property type="molecule type" value="Genomic_DNA"/>
</dbReference>
<keyword evidence="1" id="KW-0805">Transcription regulation</keyword>
<organism evidence="6 7">
    <name type="scientific">Kitasatospora cinereorecta</name>
    <dbReference type="NCBI Taxonomy" id="285560"/>
    <lineage>
        <taxon>Bacteria</taxon>
        <taxon>Bacillati</taxon>
        <taxon>Actinomycetota</taxon>
        <taxon>Actinomycetes</taxon>
        <taxon>Kitasatosporales</taxon>
        <taxon>Streptomycetaceae</taxon>
        <taxon>Kitasatospora</taxon>
    </lineage>
</organism>
<protein>
    <submittedName>
        <fullName evidence="6">Response regulator transcription factor</fullName>
    </submittedName>
</protein>